<proteinExistence type="predicted"/>
<gene>
    <name evidence="1" type="ORF">C3430_15345</name>
</gene>
<comment type="caution">
    <text evidence="1">The sequence shown here is derived from an EMBL/GenBank/DDBJ whole genome shotgun (WGS) entry which is preliminary data.</text>
</comment>
<dbReference type="EMBL" id="PQLX01000005">
    <property type="protein sequence ID" value="POU64554.1"/>
    <property type="molecule type" value="Genomic_DNA"/>
</dbReference>
<sequence>MVRSKGVGAKISPLVFNPQSMDRFHLAILTYYVYAGGSGSMANPARLEFFARKYQVCLTLWDQQHAVNQLM</sequence>
<protein>
    <submittedName>
        <fullName evidence="1">Uncharacterized protein</fullName>
    </submittedName>
</protein>
<evidence type="ECO:0000313" key="1">
    <source>
        <dbReference type="EMBL" id="POU64554.1"/>
    </source>
</evidence>
<evidence type="ECO:0000313" key="2">
    <source>
        <dbReference type="Proteomes" id="UP000237003"/>
    </source>
</evidence>
<name>A0A2S4RW83_CITAM</name>
<organism evidence="1 2">
    <name type="scientific">Citrobacter amalonaticus</name>
    <dbReference type="NCBI Taxonomy" id="35703"/>
    <lineage>
        <taxon>Bacteria</taxon>
        <taxon>Pseudomonadati</taxon>
        <taxon>Pseudomonadota</taxon>
        <taxon>Gammaproteobacteria</taxon>
        <taxon>Enterobacterales</taxon>
        <taxon>Enterobacteriaceae</taxon>
        <taxon>Citrobacter</taxon>
    </lineage>
</organism>
<accession>A0A2S4RW83</accession>
<dbReference type="Proteomes" id="UP000237003">
    <property type="component" value="Unassembled WGS sequence"/>
</dbReference>
<dbReference type="AlphaFoldDB" id="A0A2S4RW83"/>
<reference evidence="1 2" key="1">
    <citation type="submission" date="2018-01" db="EMBL/GenBank/DDBJ databases">
        <title>Complete genome sequences of 14 Citrobacter spp. isolated from plant in Canada.</title>
        <authorList>
            <person name="Bhandare S.G."/>
            <person name="Colavecchio A."/>
            <person name="Jeukens J."/>
            <person name="Emond-Rheault J.-G."/>
            <person name="Freschi L."/>
            <person name="Hamel J."/>
            <person name="Kukavica-Ibrulj I."/>
            <person name="Levesque R."/>
            <person name="Goodridge L."/>
        </authorList>
    </citation>
    <scope>NUCLEOTIDE SEQUENCE [LARGE SCALE GENOMIC DNA]</scope>
    <source>
        <strain evidence="1 2">S1285</strain>
    </source>
</reference>